<name>F2L611_THEU7</name>
<dbReference type="PANTHER" id="PTHR30574">
    <property type="entry name" value="INNER MEMBRANE PROTEIN YEDE"/>
    <property type="match status" value="1"/>
</dbReference>
<dbReference type="EMBL" id="CP002590">
    <property type="protein sequence ID" value="AEA12456.1"/>
    <property type="molecule type" value="Genomic_DNA"/>
</dbReference>
<dbReference type="GO" id="GO:0005886">
    <property type="term" value="C:plasma membrane"/>
    <property type="evidence" value="ECO:0007669"/>
    <property type="project" value="UniProtKB-SubCell"/>
</dbReference>
<dbReference type="STRING" id="999630.TUZN_0974"/>
<dbReference type="Pfam" id="PF04143">
    <property type="entry name" value="Sulf_transp"/>
    <property type="match status" value="1"/>
</dbReference>
<evidence type="ECO:0000256" key="2">
    <source>
        <dbReference type="ARBA" id="ARBA00022448"/>
    </source>
</evidence>
<evidence type="ECO:0000256" key="7">
    <source>
        <dbReference type="ARBA" id="ARBA00023136"/>
    </source>
</evidence>
<keyword evidence="3" id="KW-1003">Cell membrane</keyword>
<keyword evidence="4" id="KW-0997">Cell inner membrane</keyword>
<feature type="transmembrane region" description="Helical" evidence="8">
    <location>
        <begin position="176"/>
        <end position="198"/>
    </location>
</feature>
<comment type="subcellular location">
    <subcellularLocation>
        <location evidence="1">Cell inner membrane</location>
        <topology evidence="1">Multi-pass membrane protein</topology>
    </subcellularLocation>
</comment>
<dbReference type="AlphaFoldDB" id="F2L611"/>
<keyword evidence="6 8" id="KW-1133">Transmembrane helix</keyword>
<dbReference type="Proteomes" id="UP000008138">
    <property type="component" value="Chromosome"/>
</dbReference>
<dbReference type="HOGENOM" id="CLU_579529_0_0_2"/>
<reference key="2">
    <citation type="submission" date="2011-03" db="EMBL/GenBank/DDBJ databases">
        <title>Complete genome sequence of the thermoacidophilic crenarchaeon Thermoproteus uzoniensis 768-20.</title>
        <authorList>
            <person name="Mardanov A.V."/>
            <person name="Gumerov V.M."/>
            <person name="Beletsky A.V."/>
            <person name="Prokofeva M.I."/>
            <person name="Bonch-Osmolovskaya E.A."/>
            <person name="Ravin N.V."/>
            <person name="Skryabin K.G."/>
        </authorList>
    </citation>
    <scope>NUCLEOTIDE SEQUENCE</scope>
    <source>
        <strain>768-20</strain>
    </source>
</reference>
<dbReference type="GeneID" id="10360505"/>
<feature type="transmembrane region" description="Helical" evidence="8">
    <location>
        <begin position="218"/>
        <end position="237"/>
    </location>
</feature>
<evidence type="ECO:0000256" key="8">
    <source>
        <dbReference type="SAM" id="Phobius"/>
    </source>
</evidence>
<dbReference type="InterPro" id="IPR007272">
    <property type="entry name" value="Sulf_transp_TsuA/YedE"/>
</dbReference>
<evidence type="ECO:0000256" key="5">
    <source>
        <dbReference type="ARBA" id="ARBA00022692"/>
    </source>
</evidence>
<evidence type="ECO:0000313" key="9">
    <source>
        <dbReference type="EMBL" id="AEA12456.1"/>
    </source>
</evidence>
<evidence type="ECO:0000313" key="10">
    <source>
        <dbReference type="Proteomes" id="UP000008138"/>
    </source>
</evidence>
<keyword evidence="2" id="KW-0813">Transport</keyword>
<feature type="transmembrane region" description="Helical" evidence="8">
    <location>
        <begin position="344"/>
        <end position="372"/>
    </location>
</feature>
<keyword evidence="5 8" id="KW-0812">Transmembrane</keyword>
<evidence type="ECO:0000256" key="3">
    <source>
        <dbReference type="ARBA" id="ARBA00022475"/>
    </source>
</evidence>
<protein>
    <submittedName>
        <fullName evidence="9">Uncharacterized protein</fullName>
    </submittedName>
</protein>
<organism evidence="9 10">
    <name type="scientific">Thermoproteus uzoniensis (strain 768-20)</name>
    <dbReference type="NCBI Taxonomy" id="999630"/>
    <lineage>
        <taxon>Archaea</taxon>
        <taxon>Thermoproteota</taxon>
        <taxon>Thermoprotei</taxon>
        <taxon>Thermoproteales</taxon>
        <taxon>Thermoproteaceae</taxon>
        <taxon>Thermoproteus</taxon>
    </lineage>
</organism>
<reference evidence="9 10" key="1">
    <citation type="journal article" date="2011" name="J. Bacteriol.">
        <title>Complete genome sequence of the thermoacidophilic crenarchaeon Thermoproteus uzoniensis 768-20.</title>
        <authorList>
            <person name="Mardanov A.V."/>
            <person name="Gumerov V.M."/>
            <person name="Beletsky A.V."/>
            <person name="Prokofeva M.I."/>
            <person name="Bonch-Osmolovskaya E.A."/>
            <person name="Ravin N.V."/>
            <person name="Skryabin K.G."/>
        </authorList>
    </citation>
    <scope>NUCLEOTIDE SEQUENCE [LARGE SCALE GENOMIC DNA]</scope>
    <source>
        <strain evidence="9 10">768-20</strain>
    </source>
</reference>
<proteinExistence type="predicted"/>
<evidence type="ECO:0000256" key="4">
    <source>
        <dbReference type="ARBA" id="ARBA00022519"/>
    </source>
</evidence>
<dbReference type="RefSeq" id="WP_013679792.1">
    <property type="nucleotide sequence ID" value="NC_015315.1"/>
</dbReference>
<feature type="transmembrane region" description="Helical" evidence="8">
    <location>
        <begin position="312"/>
        <end position="332"/>
    </location>
</feature>
<dbReference type="OrthoDB" id="26401at2157"/>
<keyword evidence="10" id="KW-1185">Reference proteome</keyword>
<dbReference type="PANTHER" id="PTHR30574:SF1">
    <property type="entry name" value="SULPHUR TRANSPORT DOMAIN-CONTAINING PROTEIN"/>
    <property type="match status" value="1"/>
</dbReference>
<feature type="transmembrane region" description="Helical" evidence="8">
    <location>
        <begin position="434"/>
        <end position="453"/>
    </location>
</feature>
<feature type="transmembrane region" description="Helical" evidence="8">
    <location>
        <begin position="279"/>
        <end position="300"/>
    </location>
</feature>
<feature type="transmembrane region" description="Helical" evidence="8">
    <location>
        <begin position="51"/>
        <end position="75"/>
    </location>
</feature>
<dbReference type="eggNOG" id="arCOG04787">
    <property type="taxonomic scope" value="Archaea"/>
</dbReference>
<feature type="transmembrane region" description="Helical" evidence="8">
    <location>
        <begin position="87"/>
        <end position="114"/>
    </location>
</feature>
<accession>F2L611</accession>
<feature type="transmembrane region" description="Helical" evidence="8">
    <location>
        <begin position="393"/>
        <end position="414"/>
    </location>
</feature>
<dbReference type="eggNOG" id="arCOG05632">
    <property type="taxonomic scope" value="Archaea"/>
</dbReference>
<sequence length="457" mass="48544">MAAVPVFQTAPWVVGLFYAALGFAFGVLAERTNYCVVIATHQVMGVRYSRIYEMILVGVALSALLTGVLVASGAVPAVDAYAYMPGAGWYTVLGSFIFGFGIMLGQGCMVGMLWKSGQGYVVNWLEILGMMVGTIIFSFPIYAGLNLGVWWHTTNSLSIADGSPANYVPYLLSGALPLRAAALLAGVLFFAGVMFVVWRLRRNRLEFEGREDLKKSPLLYGVLFGLFMVASFVFLAGRGFNYLGVTTPVGLLAEYAVAPFGEPSMPKNWFQSVPVLNPFTFFVLMVVAGAAVASIVRGTFSIKLPPPGTNRAAELGLAFVGGVILAIGARMAQGCSVGGFWSGLAGLSLFGLLFTLGFIPGTIAGYYAYVFLSSRAARKAGEPRLRINLEPRKAGAAFAAVWGLVLIGVGLYAMRYGPLMSKAMPPAVALQYGYVLIGAGIFVALAGAVAAALRRRK</sequence>
<keyword evidence="7 8" id="KW-0472">Membrane</keyword>
<dbReference type="KEGG" id="tuz:TUZN_0974"/>
<evidence type="ECO:0000256" key="1">
    <source>
        <dbReference type="ARBA" id="ARBA00004429"/>
    </source>
</evidence>
<feature type="transmembrane region" description="Helical" evidence="8">
    <location>
        <begin position="121"/>
        <end position="143"/>
    </location>
</feature>
<feature type="transmembrane region" description="Helical" evidence="8">
    <location>
        <begin position="12"/>
        <end position="30"/>
    </location>
</feature>
<gene>
    <name evidence="9" type="ordered locus">TUZN_0974</name>
</gene>
<evidence type="ECO:0000256" key="6">
    <source>
        <dbReference type="ARBA" id="ARBA00022989"/>
    </source>
</evidence>